<reference evidence="3" key="1">
    <citation type="submission" date="2016-06" db="EMBL/GenBank/DDBJ databases">
        <title>Parallel loss of symbiosis genes in relatives of nitrogen-fixing non-legume Parasponia.</title>
        <authorList>
            <person name="Van Velzen R."/>
            <person name="Holmer R."/>
            <person name="Bu F."/>
            <person name="Rutten L."/>
            <person name="Van Zeijl A."/>
            <person name="Liu W."/>
            <person name="Santuari L."/>
            <person name="Cao Q."/>
            <person name="Sharma T."/>
            <person name="Shen D."/>
            <person name="Roswanjaya Y."/>
            <person name="Wardhani T."/>
            <person name="Kalhor M.S."/>
            <person name="Jansen J."/>
            <person name="Van den Hoogen J."/>
            <person name="Gungor B."/>
            <person name="Hartog M."/>
            <person name="Hontelez J."/>
            <person name="Verver J."/>
            <person name="Yang W.-C."/>
            <person name="Schijlen E."/>
            <person name="Repin R."/>
            <person name="Schilthuizen M."/>
            <person name="Schranz E."/>
            <person name="Heidstra R."/>
            <person name="Miyata K."/>
            <person name="Fedorova E."/>
            <person name="Kohlen W."/>
            <person name="Bisseling T."/>
            <person name="Smit S."/>
            <person name="Geurts R."/>
        </authorList>
    </citation>
    <scope>NUCLEOTIDE SEQUENCE [LARGE SCALE GENOMIC DNA]</scope>
    <source>
        <strain evidence="3">cv. RG33-2</strain>
    </source>
</reference>
<feature type="transmembrane region" description="Helical" evidence="1">
    <location>
        <begin position="68"/>
        <end position="88"/>
    </location>
</feature>
<sequence length="97" mass="11221">MSSFRFSSTGTYLVKCNVMNYSSQNLIRIKHVEMQKAEQVVLKLGKSLPLREQRTVWAVRDVNPSVQWISRVFQVHMLIFATILLLLFPTSVDCLSF</sequence>
<keyword evidence="1" id="KW-0472">Membrane</keyword>
<keyword evidence="3" id="KW-1185">Reference proteome</keyword>
<comment type="caution">
    <text evidence="2">The sequence shown here is derived from an EMBL/GenBank/DDBJ whole genome shotgun (WGS) entry which is preliminary data.</text>
</comment>
<protein>
    <submittedName>
        <fullName evidence="2">Uncharacterized protein</fullName>
    </submittedName>
</protein>
<accession>A0A2P5ECD6</accession>
<evidence type="ECO:0000256" key="1">
    <source>
        <dbReference type="SAM" id="Phobius"/>
    </source>
</evidence>
<keyword evidence="1" id="KW-0812">Transmembrane</keyword>
<proteinExistence type="predicted"/>
<keyword evidence="1" id="KW-1133">Transmembrane helix</keyword>
<organism evidence="2 3">
    <name type="scientific">Trema orientale</name>
    <name type="common">Charcoal tree</name>
    <name type="synonym">Celtis orientalis</name>
    <dbReference type="NCBI Taxonomy" id="63057"/>
    <lineage>
        <taxon>Eukaryota</taxon>
        <taxon>Viridiplantae</taxon>
        <taxon>Streptophyta</taxon>
        <taxon>Embryophyta</taxon>
        <taxon>Tracheophyta</taxon>
        <taxon>Spermatophyta</taxon>
        <taxon>Magnoliopsida</taxon>
        <taxon>eudicotyledons</taxon>
        <taxon>Gunneridae</taxon>
        <taxon>Pentapetalae</taxon>
        <taxon>rosids</taxon>
        <taxon>fabids</taxon>
        <taxon>Rosales</taxon>
        <taxon>Cannabaceae</taxon>
        <taxon>Trema</taxon>
    </lineage>
</organism>
<name>A0A2P5ECD6_TREOI</name>
<dbReference type="InParanoid" id="A0A2P5ECD6"/>
<gene>
    <name evidence="2" type="ORF">TorRG33x02_210360</name>
</gene>
<dbReference type="Proteomes" id="UP000237000">
    <property type="component" value="Unassembled WGS sequence"/>
</dbReference>
<evidence type="ECO:0000313" key="3">
    <source>
        <dbReference type="Proteomes" id="UP000237000"/>
    </source>
</evidence>
<dbReference type="EMBL" id="JXTC01000182">
    <property type="protein sequence ID" value="PON83202.1"/>
    <property type="molecule type" value="Genomic_DNA"/>
</dbReference>
<dbReference type="AlphaFoldDB" id="A0A2P5ECD6"/>
<evidence type="ECO:0000313" key="2">
    <source>
        <dbReference type="EMBL" id="PON83202.1"/>
    </source>
</evidence>